<dbReference type="PANTHER" id="PTHR45997:SF1">
    <property type="entry name" value="DNA LIGASE 4"/>
    <property type="match status" value="1"/>
</dbReference>
<name>A0ABZ1DAD0_9TREE</name>
<feature type="compositionally biased region" description="Low complexity" evidence="2">
    <location>
        <begin position="727"/>
        <end position="736"/>
    </location>
</feature>
<dbReference type="Gene3D" id="3.40.50.10190">
    <property type="entry name" value="BRCT domain"/>
    <property type="match status" value="3"/>
</dbReference>
<dbReference type="RefSeq" id="XP_062794660.1">
    <property type="nucleotide sequence ID" value="XM_062938609.1"/>
</dbReference>
<feature type="compositionally biased region" description="Basic and acidic residues" evidence="2">
    <location>
        <begin position="357"/>
        <end position="370"/>
    </location>
</feature>
<sequence>MKSSINRGPPAGPAAWINKRHQHQDQLQGRIVSPSPATHRPLLFGEETFHVSVLPEYREEVERYIIEKAGGVIVDPSSATFIIVTTSPSSAEEYAKTLPRSQAAKVISLDWLRGSINEGRIISRHSYWAIPRDLVDIGREDRMRDDIAPNELNTLQDRYHRREAENHQYLKTESYYHRDSPGRSSSPNVYDREKYESRNTSTSSSTSYHSHVTSKSPRGNVIFSGLSFWVVGSPTERRYLNRIIHSHGGISARNLDSATRTIFFPPKASFIWTAENDHRRATRLKIPTLSYTWIEDCSSEERLIPDLPYKVLTEALPDDVYWKRMANRTFEHPVNSVNRFDRENEVITTKSRQVQAECEKNELEDSQPKDPRKRSKLDTNQQADLQDDTIPHAESSSAVSSAVQDLRDKVDRLLQTAKHALLLSDDADNLDEPTIKPTQGRYPTPVSPVRHDIGASSTSGVCAVFATASSSNKTLLGEMTFWVVGSHAARERLYSSIQTLGGQRAKQLEEASRVMFCHPVFSENWNERMRGLRRASEQHRLQECLALNEAWIHDISHSQEIVDWKQYIVTEQILLDSAHRNIAFSKHHIKPTLSKSFSFPASQEPSRSEIGGYLMDPEFCTERKIGSPSVKVELLPDATNDDSMDLPVIKQRSTLPPFGHSFGDTIAARCSSEEGDWEKALPSTQMSSRVEADDNLEHQLKDHGMSDDYADLAGIFSSEDDNEDSESSLTSLTGDEVQADQDEATIRSRQPGTTSTSRDPLPVRTTSMSTGNKSQVRMSGRKRLISPAISDSESEDDIPLSKVPRSGNSTIKSGGRIMRKNPKFLKVLPRDQARFDTLLADLSVRVLSRGFPGGLKRYLRASKQSGVYDKYVSIFRKELPNLPRRKGAPKTS</sequence>
<dbReference type="Proteomes" id="UP001329825">
    <property type="component" value="Chromosome 10"/>
</dbReference>
<dbReference type="InterPro" id="IPR036420">
    <property type="entry name" value="BRCT_dom_sf"/>
</dbReference>
<feature type="domain" description="BRCT" evidence="3">
    <location>
        <begin position="471"/>
        <end position="569"/>
    </location>
</feature>
<feature type="region of interest" description="Disordered" evidence="2">
    <location>
        <begin position="351"/>
        <end position="401"/>
    </location>
</feature>
<dbReference type="EMBL" id="CP141890">
    <property type="protein sequence ID" value="WRT69921.1"/>
    <property type="molecule type" value="Genomic_DNA"/>
</dbReference>
<protein>
    <recommendedName>
        <fullName evidence="3">BRCT domain-containing protein</fullName>
    </recommendedName>
</protein>
<keyword evidence="5" id="KW-1185">Reference proteome</keyword>
<dbReference type="InterPro" id="IPR029710">
    <property type="entry name" value="LIG4"/>
</dbReference>
<accession>A0ABZ1DAD0</accession>
<organism evidence="4 5">
    <name type="scientific">Kwoniella shivajii</name>
    <dbReference type="NCBI Taxonomy" id="564305"/>
    <lineage>
        <taxon>Eukaryota</taxon>
        <taxon>Fungi</taxon>
        <taxon>Dikarya</taxon>
        <taxon>Basidiomycota</taxon>
        <taxon>Agaricomycotina</taxon>
        <taxon>Tremellomycetes</taxon>
        <taxon>Tremellales</taxon>
        <taxon>Cryptococcaceae</taxon>
        <taxon>Kwoniella</taxon>
    </lineage>
</organism>
<feature type="domain" description="BRCT" evidence="3">
    <location>
        <begin position="38"/>
        <end position="129"/>
    </location>
</feature>
<feature type="region of interest" description="Disordered" evidence="2">
    <location>
        <begin position="718"/>
        <end position="815"/>
    </location>
</feature>
<dbReference type="SUPFAM" id="SSF52113">
    <property type="entry name" value="BRCT domain"/>
    <property type="match status" value="2"/>
</dbReference>
<evidence type="ECO:0000313" key="4">
    <source>
        <dbReference type="EMBL" id="WRT69921.1"/>
    </source>
</evidence>
<feature type="compositionally biased region" description="Low complexity" evidence="2">
    <location>
        <begin position="198"/>
        <end position="216"/>
    </location>
</feature>
<dbReference type="PROSITE" id="PS50172">
    <property type="entry name" value="BRCT"/>
    <property type="match status" value="3"/>
</dbReference>
<dbReference type="SMART" id="SM00292">
    <property type="entry name" value="BRCT"/>
    <property type="match status" value="2"/>
</dbReference>
<gene>
    <name evidence="4" type="ORF">IL334_006912</name>
</gene>
<evidence type="ECO:0000256" key="1">
    <source>
        <dbReference type="ARBA" id="ARBA00023172"/>
    </source>
</evidence>
<evidence type="ECO:0000256" key="2">
    <source>
        <dbReference type="SAM" id="MobiDB-lite"/>
    </source>
</evidence>
<evidence type="ECO:0000313" key="5">
    <source>
        <dbReference type="Proteomes" id="UP001329825"/>
    </source>
</evidence>
<feature type="compositionally biased region" description="Polar residues" evidence="2">
    <location>
        <begin position="747"/>
        <end position="777"/>
    </location>
</feature>
<dbReference type="PANTHER" id="PTHR45997">
    <property type="entry name" value="DNA LIGASE 4"/>
    <property type="match status" value="1"/>
</dbReference>
<evidence type="ECO:0000259" key="3">
    <source>
        <dbReference type="PROSITE" id="PS50172"/>
    </source>
</evidence>
<proteinExistence type="predicted"/>
<feature type="region of interest" description="Disordered" evidence="2">
    <location>
        <begin position="154"/>
        <end position="216"/>
    </location>
</feature>
<dbReference type="Pfam" id="PF16589">
    <property type="entry name" value="BRCT_2"/>
    <property type="match status" value="1"/>
</dbReference>
<feature type="compositionally biased region" description="Basic and acidic residues" evidence="2">
    <location>
        <begin position="157"/>
        <end position="181"/>
    </location>
</feature>
<reference evidence="4 5" key="1">
    <citation type="submission" date="2024-01" db="EMBL/GenBank/DDBJ databases">
        <title>Comparative genomics of Cryptococcus and Kwoniella reveals pathogenesis evolution and contrasting modes of karyotype evolution via chromosome fusion or intercentromeric recombination.</title>
        <authorList>
            <person name="Coelho M.A."/>
            <person name="David-Palma M."/>
            <person name="Shea T."/>
            <person name="Bowers K."/>
            <person name="McGinley-Smith S."/>
            <person name="Mohammad A.W."/>
            <person name="Gnirke A."/>
            <person name="Yurkov A.M."/>
            <person name="Nowrousian M."/>
            <person name="Sun S."/>
            <person name="Cuomo C.A."/>
            <person name="Heitman J."/>
        </authorList>
    </citation>
    <scope>NUCLEOTIDE SEQUENCE [LARGE SCALE GENOMIC DNA]</scope>
    <source>
        <strain evidence="4">CBS 11374</strain>
    </source>
</reference>
<dbReference type="InterPro" id="IPR001357">
    <property type="entry name" value="BRCT_dom"/>
</dbReference>
<feature type="domain" description="BRCT" evidence="3">
    <location>
        <begin position="218"/>
        <end position="311"/>
    </location>
</feature>
<keyword evidence="1" id="KW-0233">DNA recombination</keyword>
<dbReference type="GeneID" id="87959042"/>